<dbReference type="Gene3D" id="2.160.20.10">
    <property type="entry name" value="Single-stranded right-handed beta-helix, Pectin lyase-like"/>
    <property type="match status" value="1"/>
</dbReference>
<gene>
    <name evidence="2" type="ORF">BHYA_0443g00010</name>
</gene>
<evidence type="ECO:0008006" key="4">
    <source>
        <dbReference type="Google" id="ProtNLM"/>
    </source>
</evidence>
<reference evidence="2 3" key="1">
    <citation type="submission" date="2017-12" db="EMBL/GenBank/DDBJ databases">
        <title>Comparative genomics of Botrytis spp.</title>
        <authorList>
            <person name="Valero-Jimenez C.A."/>
            <person name="Tapia P."/>
            <person name="Veloso J."/>
            <person name="Silva-Moreno E."/>
            <person name="Staats M."/>
            <person name="Valdes J.H."/>
            <person name="Van Kan J.A.L."/>
        </authorList>
    </citation>
    <scope>NUCLEOTIDE SEQUENCE [LARGE SCALE GENOMIC DNA]</scope>
    <source>
        <strain evidence="2 3">Bh0001</strain>
    </source>
</reference>
<protein>
    <recommendedName>
        <fullName evidence="4">Pectate lyase domain-containing protein</fullName>
    </recommendedName>
</protein>
<evidence type="ECO:0000313" key="3">
    <source>
        <dbReference type="Proteomes" id="UP000297814"/>
    </source>
</evidence>
<dbReference type="AlphaFoldDB" id="A0A4Z1G3Y7"/>
<dbReference type="InterPro" id="IPR011050">
    <property type="entry name" value="Pectin_lyase_fold/virulence"/>
</dbReference>
<dbReference type="Proteomes" id="UP000297814">
    <property type="component" value="Unassembled WGS sequence"/>
</dbReference>
<dbReference type="EMBL" id="PQXK01000440">
    <property type="protein sequence ID" value="TGO31674.1"/>
    <property type="molecule type" value="Genomic_DNA"/>
</dbReference>
<dbReference type="InterPro" id="IPR012334">
    <property type="entry name" value="Pectin_lyas_fold"/>
</dbReference>
<keyword evidence="1" id="KW-0732">Signal</keyword>
<evidence type="ECO:0000256" key="1">
    <source>
        <dbReference type="SAM" id="SignalP"/>
    </source>
</evidence>
<sequence length="172" mass="18374">MVSFKTLAILMLSVIAVDAAGVIGKAEGFAVQATGGGTAVTVFLKDINELVIWLSDDVKRTIVLDKTWDFIGSMGSKTEKGCTPLFNICINGAVDINGWCEQAANANQALAKPTITYNVAGIPLNTIKLDSNKSIVRVGFAGKIKGRGFYIAGATNIIIQNVEFIEMNLKYI</sequence>
<accession>A0A4Z1G3Y7</accession>
<keyword evidence="3" id="KW-1185">Reference proteome</keyword>
<feature type="signal peptide" evidence="1">
    <location>
        <begin position="1"/>
        <end position="19"/>
    </location>
</feature>
<dbReference type="SUPFAM" id="SSF51126">
    <property type="entry name" value="Pectin lyase-like"/>
    <property type="match status" value="1"/>
</dbReference>
<evidence type="ECO:0000313" key="2">
    <source>
        <dbReference type="EMBL" id="TGO31674.1"/>
    </source>
</evidence>
<name>A0A4Z1G3Y7_9HELO</name>
<organism evidence="2 3">
    <name type="scientific">Botrytis hyacinthi</name>
    <dbReference type="NCBI Taxonomy" id="278943"/>
    <lineage>
        <taxon>Eukaryota</taxon>
        <taxon>Fungi</taxon>
        <taxon>Dikarya</taxon>
        <taxon>Ascomycota</taxon>
        <taxon>Pezizomycotina</taxon>
        <taxon>Leotiomycetes</taxon>
        <taxon>Helotiales</taxon>
        <taxon>Sclerotiniaceae</taxon>
        <taxon>Botrytis</taxon>
    </lineage>
</organism>
<feature type="chain" id="PRO_5021184786" description="Pectate lyase domain-containing protein" evidence="1">
    <location>
        <begin position="20"/>
        <end position="172"/>
    </location>
</feature>
<proteinExistence type="predicted"/>
<comment type="caution">
    <text evidence="2">The sequence shown here is derived from an EMBL/GenBank/DDBJ whole genome shotgun (WGS) entry which is preliminary data.</text>
</comment>